<dbReference type="Pfam" id="PF09335">
    <property type="entry name" value="VTT_dom"/>
    <property type="match status" value="1"/>
</dbReference>
<evidence type="ECO:0000259" key="7">
    <source>
        <dbReference type="Pfam" id="PF09335"/>
    </source>
</evidence>
<keyword evidence="5 6" id="KW-0472">Membrane</keyword>
<evidence type="ECO:0000256" key="4">
    <source>
        <dbReference type="ARBA" id="ARBA00022989"/>
    </source>
</evidence>
<proteinExistence type="inferred from homology"/>
<evidence type="ECO:0000256" key="5">
    <source>
        <dbReference type="ARBA" id="ARBA00023136"/>
    </source>
</evidence>
<evidence type="ECO:0000256" key="3">
    <source>
        <dbReference type="ARBA" id="ARBA00022692"/>
    </source>
</evidence>
<sequence>MASGRSAVSTWLRILAPMVVSIGGLVMLRLLGPDFIDQRTIRELLLPLGDYAPLAYVGFLAIRPLTLLPGQVLTAVGGMMFGTLAATLYSLTGSFLSATLLYFLARKLGTRPMQRLAGSKYPAIAKAAKRHDFQFTFLACINPLCPTDIMLAAGAASGARFWPSVLGVVLGTIPGTFLTAQFGSGLAQGRTVMTAVAAVGMVVSLVLGVVFGRRFYKEVNEAAVEAPLPEVEAGDAATARALAGAKVPLTTP</sequence>
<comment type="similarity">
    <text evidence="6">Belongs to the TVP38/TMEM64 family.</text>
</comment>
<dbReference type="Proteomes" id="UP000278907">
    <property type="component" value="Unassembled WGS sequence"/>
</dbReference>
<dbReference type="InterPro" id="IPR032816">
    <property type="entry name" value="VTT_dom"/>
</dbReference>
<feature type="transmembrane region" description="Helical" evidence="6">
    <location>
        <begin position="44"/>
        <end position="62"/>
    </location>
</feature>
<feature type="transmembrane region" description="Helical" evidence="6">
    <location>
        <begin position="161"/>
        <end position="180"/>
    </location>
</feature>
<keyword evidence="9" id="KW-1185">Reference proteome</keyword>
<feature type="domain" description="VTT" evidence="7">
    <location>
        <begin position="68"/>
        <end position="184"/>
    </location>
</feature>
<dbReference type="PANTHER" id="PTHR12677">
    <property type="entry name" value="GOLGI APPARATUS MEMBRANE PROTEIN TVP38-RELATED"/>
    <property type="match status" value="1"/>
</dbReference>
<keyword evidence="4 6" id="KW-1133">Transmembrane helix</keyword>
<evidence type="ECO:0000313" key="8">
    <source>
        <dbReference type="EMBL" id="RKH92256.1"/>
    </source>
</evidence>
<dbReference type="PANTHER" id="PTHR12677:SF59">
    <property type="entry name" value="GOLGI APPARATUS MEMBRANE PROTEIN TVP38-RELATED"/>
    <property type="match status" value="1"/>
</dbReference>
<keyword evidence="2 6" id="KW-1003">Cell membrane</keyword>
<evidence type="ECO:0000256" key="1">
    <source>
        <dbReference type="ARBA" id="ARBA00004651"/>
    </source>
</evidence>
<feature type="transmembrane region" description="Helical" evidence="6">
    <location>
        <begin position="192"/>
        <end position="211"/>
    </location>
</feature>
<reference evidence="8 9" key="1">
    <citation type="submission" date="2018-09" db="EMBL/GenBank/DDBJ databases">
        <authorList>
            <person name="Livingstone P.G."/>
            <person name="Whitworth D.E."/>
        </authorList>
    </citation>
    <scope>NUCLEOTIDE SEQUENCE [LARGE SCALE GENOMIC DNA]</scope>
    <source>
        <strain evidence="8 9">CA031B</strain>
    </source>
</reference>
<comment type="caution">
    <text evidence="8">The sequence shown here is derived from an EMBL/GenBank/DDBJ whole genome shotgun (WGS) entry which is preliminary data.</text>
</comment>
<dbReference type="EMBL" id="RAWI01000510">
    <property type="protein sequence ID" value="RKH92256.1"/>
    <property type="molecule type" value="Genomic_DNA"/>
</dbReference>
<dbReference type="InterPro" id="IPR015414">
    <property type="entry name" value="TMEM64"/>
</dbReference>
<evidence type="ECO:0000256" key="2">
    <source>
        <dbReference type="ARBA" id="ARBA00022475"/>
    </source>
</evidence>
<feature type="transmembrane region" description="Helical" evidence="6">
    <location>
        <begin position="82"/>
        <end position="105"/>
    </location>
</feature>
<name>A0ABX9Q803_9BACT</name>
<accession>A0ABX9Q803</accession>
<gene>
    <name evidence="8" type="ORF">D7Y13_37505</name>
</gene>
<evidence type="ECO:0000256" key="6">
    <source>
        <dbReference type="RuleBase" id="RU366058"/>
    </source>
</evidence>
<evidence type="ECO:0000313" key="9">
    <source>
        <dbReference type="Proteomes" id="UP000278907"/>
    </source>
</evidence>
<feature type="transmembrane region" description="Helical" evidence="6">
    <location>
        <begin position="12"/>
        <end position="32"/>
    </location>
</feature>
<organism evidence="8 9">
    <name type="scientific">Corallococcus praedator</name>
    <dbReference type="NCBI Taxonomy" id="2316724"/>
    <lineage>
        <taxon>Bacteria</taxon>
        <taxon>Pseudomonadati</taxon>
        <taxon>Myxococcota</taxon>
        <taxon>Myxococcia</taxon>
        <taxon>Myxococcales</taxon>
        <taxon>Cystobacterineae</taxon>
        <taxon>Myxococcaceae</taxon>
        <taxon>Corallococcus</taxon>
    </lineage>
</organism>
<comment type="subcellular location">
    <subcellularLocation>
        <location evidence="1 6">Cell membrane</location>
        <topology evidence="1 6">Multi-pass membrane protein</topology>
    </subcellularLocation>
</comment>
<keyword evidence="3 6" id="KW-0812">Transmembrane</keyword>
<protein>
    <recommendedName>
        <fullName evidence="6">TVP38/TMEM64 family membrane protein</fullName>
    </recommendedName>
</protein>